<accession>A0ABR2A6B5</accession>
<dbReference type="EMBL" id="JBBPBN010000345">
    <property type="protein sequence ID" value="KAK8488584.1"/>
    <property type="molecule type" value="Genomic_DNA"/>
</dbReference>
<proteinExistence type="predicted"/>
<keyword evidence="2" id="KW-1185">Reference proteome</keyword>
<evidence type="ECO:0008006" key="3">
    <source>
        <dbReference type="Google" id="ProtNLM"/>
    </source>
</evidence>
<reference evidence="1 2" key="1">
    <citation type="journal article" date="2024" name="G3 (Bethesda)">
        <title>Genome assembly of Hibiscus sabdariffa L. provides insights into metabolisms of medicinal natural products.</title>
        <authorList>
            <person name="Kim T."/>
        </authorList>
    </citation>
    <scope>NUCLEOTIDE SEQUENCE [LARGE SCALE GENOMIC DNA]</scope>
    <source>
        <strain evidence="1">TK-2024</strain>
        <tissue evidence="1">Old leaves</tissue>
    </source>
</reference>
<comment type="caution">
    <text evidence="1">The sequence shown here is derived from an EMBL/GenBank/DDBJ whole genome shotgun (WGS) entry which is preliminary data.</text>
</comment>
<dbReference type="InterPro" id="IPR053085">
    <property type="entry name" value="Jasmonate-induced_protein"/>
</dbReference>
<organism evidence="1 2">
    <name type="scientific">Hibiscus sabdariffa</name>
    <name type="common">roselle</name>
    <dbReference type="NCBI Taxonomy" id="183260"/>
    <lineage>
        <taxon>Eukaryota</taxon>
        <taxon>Viridiplantae</taxon>
        <taxon>Streptophyta</taxon>
        <taxon>Embryophyta</taxon>
        <taxon>Tracheophyta</taxon>
        <taxon>Spermatophyta</taxon>
        <taxon>Magnoliopsida</taxon>
        <taxon>eudicotyledons</taxon>
        <taxon>Gunneridae</taxon>
        <taxon>Pentapetalae</taxon>
        <taxon>rosids</taxon>
        <taxon>malvids</taxon>
        <taxon>Malvales</taxon>
        <taxon>Malvaceae</taxon>
        <taxon>Malvoideae</taxon>
        <taxon>Hibiscus</taxon>
    </lineage>
</organism>
<dbReference type="Proteomes" id="UP001396334">
    <property type="component" value="Unassembled WGS sequence"/>
</dbReference>
<name>A0ABR2A6B5_9ROSI</name>
<gene>
    <name evidence="1" type="ORF">V6N11_037862</name>
</gene>
<dbReference type="PANTHER" id="PTHR36482:SF5">
    <property type="entry name" value="23 KDA JASMONATE-INDUCED PROTEIN-LIKE"/>
    <property type="match status" value="1"/>
</dbReference>
<evidence type="ECO:0000313" key="1">
    <source>
        <dbReference type="EMBL" id="KAK8488584.1"/>
    </source>
</evidence>
<protein>
    <recommendedName>
        <fullName evidence="3">23 kDa jasmonate-induced protein-like</fullName>
    </recommendedName>
</protein>
<dbReference type="Gene3D" id="2.60.270.50">
    <property type="match status" value="1"/>
</dbReference>
<evidence type="ECO:0000313" key="2">
    <source>
        <dbReference type="Proteomes" id="UP001396334"/>
    </source>
</evidence>
<dbReference type="InterPro" id="IPR049065">
    <property type="entry name" value="Nakanori"/>
</dbReference>
<dbReference type="Pfam" id="PF21230">
    <property type="entry name" value="Nakanori"/>
    <property type="match status" value="1"/>
</dbReference>
<sequence>MTDQSVFGEPITGEVLMTVSEYANKARMDRSVVSMHWINRDRKKDNVTEYVRSSKAEWGTGVSTLCRVYNGTGECLTFHRSHDWLGHISETYPSVIENGQWGGFLHAKPTGEAKGSEAAVVYRGKNKNGEDTDWMLCWDNPWNRLQYDNKAYAEINKAGYFDNIDWTTIESSMEGGGRQHTAK</sequence>
<dbReference type="PANTHER" id="PTHR36482">
    <property type="entry name" value="OSJNBA0024J22.15 PROTEIN"/>
    <property type="match status" value="1"/>
</dbReference>